<dbReference type="AlphaFoldDB" id="A0A1M5PLT1"/>
<protein>
    <recommendedName>
        <fullName evidence="1">N-acetyltransferase domain-containing protein</fullName>
    </recommendedName>
</protein>
<evidence type="ECO:0000313" key="2">
    <source>
        <dbReference type="EMBL" id="SHH02765.1"/>
    </source>
</evidence>
<reference evidence="2 3" key="1">
    <citation type="submission" date="2016-11" db="EMBL/GenBank/DDBJ databases">
        <authorList>
            <person name="Jaros S."/>
            <person name="Januszkiewicz K."/>
            <person name="Wedrychowicz H."/>
        </authorList>
    </citation>
    <scope>NUCLEOTIDE SEQUENCE [LARGE SCALE GENOMIC DNA]</scope>
    <source>
        <strain evidence="2 3">DSM 28715</strain>
    </source>
</reference>
<dbReference type="STRING" id="1508389.SAMN05444003_1721"/>
<evidence type="ECO:0000259" key="1">
    <source>
        <dbReference type="Pfam" id="PF00583"/>
    </source>
</evidence>
<dbReference type="Gene3D" id="3.40.630.30">
    <property type="match status" value="1"/>
</dbReference>
<feature type="domain" description="N-acetyltransferase" evidence="1">
    <location>
        <begin position="33"/>
        <end position="92"/>
    </location>
</feature>
<dbReference type="CDD" id="cd04301">
    <property type="entry name" value="NAT_SF"/>
    <property type="match status" value="1"/>
</dbReference>
<accession>A0A1M5PLT1</accession>
<evidence type="ECO:0000313" key="3">
    <source>
        <dbReference type="Proteomes" id="UP000184074"/>
    </source>
</evidence>
<dbReference type="InterPro" id="IPR016181">
    <property type="entry name" value="Acyl_CoA_acyltransferase"/>
</dbReference>
<dbReference type="SUPFAM" id="SSF55729">
    <property type="entry name" value="Acyl-CoA N-acyltransferases (Nat)"/>
    <property type="match status" value="1"/>
</dbReference>
<organism evidence="2 3">
    <name type="scientific">Cognatiyoonia sediminum</name>
    <dbReference type="NCBI Taxonomy" id="1508389"/>
    <lineage>
        <taxon>Bacteria</taxon>
        <taxon>Pseudomonadati</taxon>
        <taxon>Pseudomonadota</taxon>
        <taxon>Alphaproteobacteria</taxon>
        <taxon>Rhodobacterales</taxon>
        <taxon>Paracoccaceae</taxon>
        <taxon>Cognatiyoonia</taxon>
    </lineage>
</organism>
<name>A0A1M5PLT1_9RHOB</name>
<dbReference type="RefSeq" id="WP_083526227.1">
    <property type="nucleotide sequence ID" value="NZ_FQXB01000002.1"/>
</dbReference>
<dbReference type="Pfam" id="PF00583">
    <property type="entry name" value="Acetyltransf_1"/>
    <property type="match status" value="1"/>
</dbReference>
<keyword evidence="3" id="KW-1185">Reference proteome</keyword>
<sequence length="101" mass="10985">MSDKIRCVEIGPDNLDLLLSVPEGIFDGPVRPDQAKAFVEDTGHLLVLALEAEKTVGFASAVINLHPDKDPILFVSEVGVIESHRRQGIARQHHEPNVQAG</sequence>
<gene>
    <name evidence="2" type="ORF">SAMN05444003_1721</name>
</gene>
<dbReference type="GO" id="GO:0016747">
    <property type="term" value="F:acyltransferase activity, transferring groups other than amino-acyl groups"/>
    <property type="evidence" value="ECO:0007669"/>
    <property type="project" value="InterPro"/>
</dbReference>
<proteinExistence type="predicted"/>
<dbReference type="Proteomes" id="UP000184074">
    <property type="component" value="Unassembled WGS sequence"/>
</dbReference>
<dbReference type="EMBL" id="FQXB01000002">
    <property type="protein sequence ID" value="SHH02765.1"/>
    <property type="molecule type" value="Genomic_DNA"/>
</dbReference>
<dbReference type="OrthoDB" id="9796129at2"/>
<dbReference type="InterPro" id="IPR000182">
    <property type="entry name" value="GNAT_dom"/>
</dbReference>